<dbReference type="SUPFAM" id="SSF52317">
    <property type="entry name" value="Class I glutamine amidotransferase-like"/>
    <property type="match status" value="1"/>
</dbReference>
<organism evidence="7 8">
    <name type="scientific">Notoacmeibacter marinus</name>
    <dbReference type="NCBI Taxonomy" id="1876515"/>
    <lineage>
        <taxon>Bacteria</taxon>
        <taxon>Pseudomonadati</taxon>
        <taxon>Pseudomonadota</taxon>
        <taxon>Alphaproteobacteria</taxon>
        <taxon>Hyphomicrobiales</taxon>
        <taxon>Notoacmeibacteraceae</taxon>
        <taxon>Notoacmeibacter</taxon>
    </lineage>
</organism>
<feature type="active site" description="Acyl-thioester intermediate" evidence="5 6">
    <location>
        <position position="142"/>
    </location>
</feature>
<dbReference type="EC" id="2.3.1.31" evidence="5"/>
<name>A0A231V325_9HYPH</name>
<accession>A0A231V325</accession>
<feature type="binding site" evidence="5">
    <location>
        <position position="249"/>
    </location>
    <ligand>
        <name>substrate</name>
    </ligand>
</feature>
<sequence length="314" mass="36111">MPIRIPDTLPAREILVKEGVQIMDESVAVRQDIRPLQIGLLNLMPNKIETETQIARLIGSTPLQIELSLIRVGTHQARNTAEDHLISFYSTWEEVKDRKFDGFIITGAPIETLPFEDVTYWPELQQILDWTTTNVHSSFFICWGAMAAAHHFHGVPKQELAHKAFGVYRHRNLQPSSPYLAGFSDDFSISVSRWTEVRRSDIDERSGLKILMESDETGLCLLAEDFANRLYIFNHIEYDHGTLATEYFRDRAAGKSIQIPANYFPGDDPERKPINRWRSHAFLLFNNWINQMYQTTAYDLSEIGNGRERQSRAA</sequence>
<proteinExistence type="inferred from homology"/>
<evidence type="ECO:0000256" key="2">
    <source>
        <dbReference type="ARBA" id="ARBA00022605"/>
    </source>
</evidence>
<dbReference type="Proteomes" id="UP000215405">
    <property type="component" value="Unassembled WGS sequence"/>
</dbReference>
<dbReference type="Pfam" id="PF04204">
    <property type="entry name" value="HTS"/>
    <property type="match status" value="1"/>
</dbReference>
<dbReference type="GO" id="GO:0019281">
    <property type="term" value="P:L-methionine biosynthetic process from homoserine via O-succinyl-L-homoserine and cystathionine"/>
    <property type="evidence" value="ECO:0007669"/>
    <property type="project" value="InterPro"/>
</dbReference>
<comment type="similarity">
    <text evidence="5">Belongs to the MetA family.</text>
</comment>
<dbReference type="InterPro" id="IPR033752">
    <property type="entry name" value="MetA_family"/>
</dbReference>
<keyword evidence="5" id="KW-0486">Methionine biosynthesis</keyword>
<dbReference type="HAMAP" id="MF_00295">
    <property type="entry name" value="MetA_acyltransf"/>
    <property type="match status" value="1"/>
</dbReference>
<dbReference type="InterPro" id="IPR029062">
    <property type="entry name" value="Class_I_gatase-like"/>
</dbReference>
<comment type="caution">
    <text evidence="5">Lacks conserved residue(s) required for the propagation of feature annotation.</text>
</comment>
<comment type="function">
    <text evidence="5">Transfers an acetyl group from acetyl-CoA to L-homoserine, forming acetyl-L-homoserine.</text>
</comment>
<evidence type="ECO:0000256" key="5">
    <source>
        <dbReference type="HAMAP-Rule" id="MF_00295"/>
    </source>
</evidence>
<dbReference type="GO" id="GO:0004414">
    <property type="term" value="F:homoserine O-acetyltransferase activity"/>
    <property type="evidence" value="ECO:0007669"/>
    <property type="project" value="UniProtKB-EC"/>
</dbReference>
<dbReference type="GO" id="GO:0008899">
    <property type="term" value="F:homoserine O-succinyltransferase activity"/>
    <property type="evidence" value="ECO:0007669"/>
    <property type="project" value="UniProtKB-UniRule"/>
</dbReference>
<feature type="binding site" evidence="5">
    <location>
        <position position="192"/>
    </location>
    <ligand>
        <name>substrate</name>
    </ligand>
</feature>
<keyword evidence="2 5" id="KW-0028">Amino-acid biosynthesis</keyword>
<comment type="caution">
    <text evidence="7">The sequence shown here is derived from an EMBL/GenBank/DDBJ whole genome shotgun (WGS) entry which is preliminary data.</text>
</comment>
<dbReference type="CDD" id="cd03131">
    <property type="entry name" value="GATase1_HTS"/>
    <property type="match status" value="1"/>
</dbReference>
<reference evidence="8" key="1">
    <citation type="journal article" date="2017" name="Int. J. Syst. Evol. Microbiol.">
        <title>Notoacmeibacter marinus gen. nov., sp. nov., isolated from the gut of a limpet and proposal of Notoacmeibacteraceae fam. nov. in the order Rhizobiales of the class Alphaproteobacteria.</title>
        <authorList>
            <person name="Huang Z."/>
            <person name="Guo F."/>
            <person name="Lai Q."/>
        </authorList>
    </citation>
    <scope>NUCLEOTIDE SEQUENCE [LARGE SCALE GENOMIC DNA]</scope>
    <source>
        <strain evidence="8">XMTR2A4</strain>
    </source>
</reference>
<evidence type="ECO:0000313" key="7">
    <source>
        <dbReference type="EMBL" id="OXT02583.1"/>
    </source>
</evidence>
<dbReference type="UniPathway" id="UPA00051">
    <property type="reaction ID" value="UER00074"/>
</dbReference>
<feature type="binding site" evidence="5">
    <location>
        <position position="163"/>
    </location>
    <ligand>
        <name>substrate</name>
    </ligand>
</feature>
<feature type="active site" evidence="5">
    <location>
        <position position="237"/>
    </location>
</feature>
<protein>
    <recommendedName>
        <fullName evidence="5">Homoserine O-acetyltransferase</fullName>
        <shortName evidence="5">HAT</shortName>
        <ecNumber evidence="5">2.3.1.31</ecNumber>
    </recommendedName>
    <alternativeName>
        <fullName evidence="5">Homoserine transacetylase</fullName>
        <shortName evidence="5">HTA</shortName>
    </alternativeName>
</protein>
<keyword evidence="1 5" id="KW-0963">Cytoplasm</keyword>
<dbReference type="NCBIfam" id="TIGR01001">
    <property type="entry name" value="metA"/>
    <property type="match status" value="1"/>
</dbReference>
<dbReference type="Gene3D" id="3.40.50.880">
    <property type="match status" value="1"/>
</dbReference>
<dbReference type="PANTHER" id="PTHR20919">
    <property type="entry name" value="HOMOSERINE O-SUCCINYLTRANSFERASE"/>
    <property type="match status" value="1"/>
</dbReference>
<keyword evidence="8" id="KW-1185">Reference proteome</keyword>
<feature type="site" description="Important for acyl-CoA specificity" evidence="5">
    <location>
        <position position="111"/>
    </location>
</feature>
<dbReference type="InterPro" id="IPR005697">
    <property type="entry name" value="HST_MetA"/>
</dbReference>
<dbReference type="RefSeq" id="WP_094076534.1">
    <property type="nucleotide sequence ID" value="NZ_NBYO01000001.1"/>
</dbReference>
<comment type="subcellular location">
    <subcellularLocation>
        <location evidence="5">Cytoplasm</location>
    </subcellularLocation>
</comment>
<keyword evidence="3 5" id="KW-0808">Transferase</keyword>
<dbReference type="PANTHER" id="PTHR20919:SF0">
    <property type="entry name" value="HOMOSERINE O-SUCCINYLTRANSFERASE"/>
    <property type="match status" value="1"/>
</dbReference>
<dbReference type="EMBL" id="NBYO01000001">
    <property type="protein sequence ID" value="OXT02583.1"/>
    <property type="molecule type" value="Genomic_DNA"/>
</dbReference>
<comment type="catalytic activity">
    <reaction evidence="5">
        <text>L-homoserine + acetyl-CoA = O-acetyl-L-homoserine + CoA</text>
        <dbReference type="Rhea" id="RHEA:13701"/>
        <dbReference type="ChEBI" id="CHEBI:57287"/>
        <dbReference type="ChEBI" id="CHEBI:57288"/>
        <dbReference type="ChEBI" id="CHEBI:57476"/>
        <dbReference type="ChEBI" id="CHEBI:57716"/>
        <dbReference type="EC" id="2.3.1.31"/>
    </reaction>
</comment>
<feature type="active site" description="Proton acceptor" evidence="5">
    <location>
        <position position="235"/>
    </location>
</feature>
<dbReference type="AlphaFoldDB" id="A0A231V325"/>
<evidence type="ECO:0000313" key="8">
    <source>
        <dbReference type="Proteomes" id="UP000215405"/>
    </source>
</evidence>
<evidence type="ECO:0000256" key="4">
    <source>
        <dbReference type="ARBA" id="ARBA00023315"/>
    </source>
</evidence>
<evidence type="ECO:0000256" key="1">
    <source>
        <dbReference type="ARBA" id="ARBA00022490"/>
    </source>
</evidence>
<evidence type="ECO:0000256" key="3">
    <source>
        <dbReference type="ARBA" id="ARBA00022679"/>
    </source>
</evidence>
<dbReference type="GO" id="GO:0005737">
    <property type="term" value="C:cytoplasm"/>
    <property type="evidence" value="ECO:0007669"/>
    <property type="project" value="UniProtKB-SubCell"/>
</dbReference>
<keyword evidence="4 5" id="KW-0012">Acyltransferase</keyword>
<feature type="site" description="Important for substrate specificity" evidence="5">
    <location>
        <position position="192"/>
    </location>
</feature>
<gene>
    <name evidence="5" type="primary">metAA</name>
    <name evidence="7" type="ORF">B7H23_06745</name>
</gene>
<comment type="pathway">
    <text evidence="5">Amino-acid biosynthesis; L-methionine biosynthesis via de novo pathway; O-acetyl-L-homoserine from L-homoserine: step 1/1.</text>
</comment>
<evidence type="ECO:0000256" key="6">
    <source>
        <dbReference type="PIRSR" id="PIRSR000450-1"/>
    </source>
</evidence>
<dbReference type="PIRSF" id="PIRSF000450">
    <property type="entry name" value="H_ser_succinyltr"/>
    <property type="match status" value="1"/>
</dbReference>